<comment type="caution">
    <text evidence="2">The sequence shown here is derived from an EMBL/GenBank/DDBJ whole genome shotgun (WGS) entry which is preliminary data.</text>
</comment>
<feature type="region of interest" description="Disordered" evidence="1">
    <location>
        <begin position="1"/>
        <end position="21"/>
    </location>
</feature>
<dbReference type="EMBL" id="JAPMOS010000246">
    <property type="protein sequence ID" value="KAJ4453556.1"/>
    <property type="molecule type" value="Genomic_DNA"/>
</dbReference>
<name>A0ABQ8U6S8_9EUKA</name>
<organism evidence="2 3">
    <name type="scientific">Paratrimastix pyriformis</name>
    <dbReference type="NCBI Taxonomy" id="342808"/>
    <lineage>
        <taxon>Eukaryota</taxon>
        <taxon>Metamonada</taxon>
        <taxon>Preaxostyla</taxon>
        <taxon>Paratrimastigidae</taxon>
        <taxon>Paratrimastix</taxon>
    </lineage>
</organism>
<keyword evidence="3" id="KW-1185">Reference proteome</keyword>
<sequence>MDSQQQASIVEPATEEERRTYQRRNIALESTDPIERRREYKKKYTEVVKDKPTHKNKHRNIVLTETDPVKRAAEYRRKYKAQLKVEAEVAAPLQFETRDHLAAALREALAAITTLPADGNTAAELIASTIFAHVRDNCYPNRGKVMVFKIMQQVNVWSRENPES</sequence>
<evidence type="ECO:0000313" key="2">
    <source>
        <dbReference type="EMBL" id="KAJ4453556.1"/>
    </source>
</evidence>
<proteinExistence type="predicted"/>
<evidence type="ECO:0000256" key="1">
    <source>
        <dbReference type="SAM" id="MobiDB-lite"/>
    </source>
</evidence>
<accession>A0ABQ8U6S8</accession>
<reference evidence="2" key="1">
    <citation type="journal article" date="2022" name="bioRxiv">
        <title>Genomics of Preaxostyla Flagellates Illuminates Evolutionary Transitions and the Path Towards Mitochondrial Loss.</title>
        <authorList>
            <person name="Novak L.V.F."/>
            <person name="Treitli S.C."/>
            <person name="Pyrih J."/>
            <person name="Halakuc P."/>
            <person name="Pipaliya S.V."/>
            <person name="Vacek V."/>
            <person name="Brzon O."/>
            <person name="Soukal P."/>
            <person name="Eme L."/>
            <person name="Dacks J.B."/>
            <person name="Karnkowska A."/>
            <person name="Elias M."/>
            <person name="Hampl V."/>
        </authorList>
    </citation>
    <scope>NUCLEOTIDE SEQUENCE</scope>
    <source>
        <strain evidence="2">RCP-MX</strain>
    </source>
</reference>
<protein>
    <submittedName>
        <fullName evidence="2">Uncharacterized protein</fullName>
    </submittedName>
</protein>
<evidence type="ECO:0000313" key="3">
    <source>
        <dbReference type="Proteomes" id="UP001141327"/>
    </source>
</evidence>
<gene>
    <name evidence="2" type="ORF">PAPYR_11961</name>
</gene>
<dbReference type="Proteomes" id="UP001141327">
    <property type="component" value="Unassembled WGS sequence"/>
</dbReference>